<keyword evidence="5" id="KW-0808">Transferase</keyword>
<dbReference type="InterPro" id="IPR008271">
    <property type="entry name" value="Ser/Thr_kinase_AS"/>
</dbReference>
<keyword evidence="4" id="KW-0245">EGF-like domain</keyword>
<name>A0AA88E3V1_FICCA</name>
<dbReference type="SUPFAM" id="SSF56112">
    <property type="entry name" value="Protein kinase-like (PK-like)"/>
    <property type="match status" value="1"/>
</dbReference>
<keyword evidence="21" id="KW-1185">Reference proteome</keyword>
<dbReference type="Pfam" id="PF00069">
    <property type="entry name" value="Pkinase"/>
    <property type="match status" value="1"/>
</dbReference>
<dbReference type="FunFam" id="3.30.200.20:FF:000059">
    <property type="entry name" value="S-receptor-like serine/threonine-protein kinase"/>
    <property type="match status" value="1"/>
</dbReference>
<dbReference type="GO" id="GO:0004674">
    <property type="term" value="F:protein serine/threonine kinase activity"/>
    <property type="evidence" value="ECO:0007669"/>
    <property type="project" value="UniProtKB-KW"/>
</dbReference>
<evidence type="ECO:0000256" key="11">
    <source>
        <dbReference type="ARBA" id="ARBA00022989"/>
    </source>
</evidence>
<comment type="caution">
    <text evidence="20">The sequence shown here is derived from an EMBL/GenBank/DDBJ whole genome shotgun (WGS) entry which is preliminary data.</text>
</comment>
<evidence type="ECO:0000256" key="10">
    <source>
        <dbReference type="ARBA" id="ARBA00022840"/>
    </source>
</evidence>
<evidence type="ECO:0000256" key="13">
    <source>
        <dbReference type="ARBA" id="ARBA00023157"/>
    </source>
</evidence>
<accession>A0AA88E3V1</accession>
<keyword evidence="6" id="KW-0812">Transmembrane</keyword>
<dbReference type="GO" id="GO:0030247">
    <property type="term" value="F:polysaccharide binding"/>
    <property type="evidence" value="ECO:0007669"/>
    <property type="project" value="InterPro"/>
</dbReference>
<dbReference type="EC" id="2.7.11.1" evidence="2"/>
<dbReference type="PROSITE" id="PS00107">
    <property type="entry name" value="PROTEIN_KINASE_ATP"/>
    <property type="match status" value="1"/>
</dbReference>
<evidence type="ECO:0000256" key="18">
    <source>
        <dbReference type="PROSITE-ProRule" id="PRU10141"/>
    </source>
</evidence>
<evidence type="ECO:0000313" key="20">
    <source>
        <dbReference type="EMBL" id="GMN67419.1"/>
    </source>
</evidence>
<dbReference type="InterPro" id="IPR017441">
    <property type="entry name" value="Protein_kinase_ATP_BS"/>
</dbReference>
<evidence type="ECO:0000313" key="21">
    <source>
        <dbReference type="Proteomes" id="UP001187192"/>
    </source>
</evidence>
<keyword evidence="13" id="KW-1015">Disulfide bond</keyword>
<evidence type="ECO:0000256" key="6">
    <source>
        <dbReference type="ARBA" id="ARBA00022692"/>
    </source>
</evidence>
<evidence type="ECO:0000256" key="8">
    <source>
        <dbReference type="ARBA" id="ARBA00022741"/>
    </source>
</evidence>
<evidence type="ECO:0000259" key="19">
    <source>
        <dbReference type="PROSITE" id="PS50011"/>
    </source>
</evidence>
<evidence type="ECO:0000256" key="14">
    <source>
        <dbReference type="ARBA" id="ARBA00023170"/>
    </source>
</evidence>
<dbReference type="Gene3D" id="1.10.510.10">
    <property type="entry name" value="Transferase(Phosphotransferase) domain 1"/>
    <property type="match status" value="1"/>
</dbReference>
<feature type="domain" description="Protein kinase" evidence="19">
    <location>
        <begin position="299"/>
        <end position="585"/>
    </location>
</feature>
<dbReference type="PROSITE" id="PS00108">
    <property type="entry name" value="PROTEIN_KINASE_ST"/>
    <property type="match status" value="1"/>
</dbReference>
<evidence type="ECO:0000256" key="2">
    <source>
        <dbReference type="ARBA" id="ARBA00012513"/>
    </source>
</evidence>
<dbReference type="PANTHER" id="PTHR27009">
    <property type="entry name" value="RUST RESISTANCE KINASE LR10-RELATED"/>
    <property type="match status" value="1"/>
</dbReference>
<proteinExistence type="predicted"/>
<keyword evidence="8 18" id="KW-0547">Nucleotide-binding</keyword>
<evidence type="ECO:0000256" key="5">
    <source>
        <dbReference type="ARBA" id="ARBA00022679"/>
    </source>
</evidence>
<keyword evidence="12" id="KW-0472">Membrane</keyword>
<dbReference type="PROSITE" id="PS50011">
    <property type="entry name" value="PROTEIN_KINASE_DOM"/>
    <property type="match status" value="1"/>
</dbReference>
<feature type="binding site" evidence="18">
    <location>
        <position position="327"/>
    </location>
    <ligand>
        <name>ATP</name>
        <dbReference type="ChEBI" id="CHEBI:30616"/>
    </ligand>
</feature>
<dbReference type="InterPro" id="IPR011009">
    <property type="entry name" value="Kinase-like_dom_sf"/>
</dbReference>
<keyword evidence="11" id="KW-1133">Transmembrane helix</keyword>
<evidence type="ECO:0000256" key="1">
    <source>
        <dbReference type="ARBA" id="ARBA00004479"/>
    </source>
</evidence>
<protein>
    <recommendedName>
        <fullName evidence="2">non-specific serine/threonine protein kinase</fullName>
        <ecNumber evidence="2">2.7.11.1</ecNumber>
    </recommendedName>
</protein>
<evidence type="ECO:0000256" key="4">
    <source>
        <dbReference type="ARBA" id="ARBA00022536"/>
    </source>
</evidence>
<comment type="catalytic activity">
    <reaction evidence="17">
        <text>L-seryl-[protein] + ATP = O-phospho-L-seryl-[protein] + ADP + H(+)</text>
        <dbReference type="Rhea" id="RHEA:17989"/>
        <dbReference type="Rhea" id="RHEA-COMP:9863"/>
        <dbReference type="Rhea" id="RHEA-COMP:11604"/>
        <dbReference type="ChEBI" id="CHEBI:15378"/>
        <dbReference type="ChEBI" id="CHEBI:29999"/>
        <dbReference type="ChEBI" id="CHEBI:30616"/>
        <dbReference type="ChEBI" id="CHEBI:83421"/>
        <dbReference type="ChEBI" id="CHEBI:456216"/>
        <dbReference type="EC" id="2.7.11.1"/>
    </reaction>
</comment>
<organism evidence="20 21">
    <name type="scientific">Ficus carica</name>
    <name type="common">Common fig</name>
    <dbReference type="NCBI Taxonomy" id="3494"/>
    <lineage>
        <taxon>Eukaryota</taxon>
        <taxon>Viridiplantae</taxon>
        <taxon>Streptophyta</taxon>
        <taxon>Embryophyta</taxon>
        <taxon>Tracheophyta</taxon>
        <taxon>Spermatophyta</taxon>
        <taxon>Magnoliopsida</taxon>
        <taxon>eudicotyledons</taxon>
        <taxon>Gunneridae</taxon>
        <taxon>Pentapetalae</taxon>
        <taxon>rosids</taxon>
        <taxon>fabids</taxon>
        <taxon>Rosales</taxon>
        <taxon>Moraceae</taxon>
        <taxon>Ficeae</taxon>
        <taxon>Ficus</taxon>
    </lineage>
</organism>
<comment type="catalytic activity">
    <reaction evidence="16">
        <text>L-threonyl-[protein] + ATP = O-phospho-L-threonyl-[protein] + ADP + H(+)</text>
        <dbReference type="Rhea" id="RHEA:46608"/>
        <dbReference type="Rhea" id="RHEA-COMP:11060"/>
        <dbReference type="Rhea" id="RHEA-COMP:11605"/>
        <dbReference type="ChEBI" id="CHEBI:15378"/>
        <dbReference type="ChEBI" id="CHEBI:30013"/>
        <dbReference type="ChEBI" id="CHEBI:30616"/>
        <dbReference type="ChEBI" id="CHEBI:61977"/>
        <dbReference type="ChEBI" id="CHEBI:456216"/>
        <dbReference type="EC" id="2.7.11.1"/>
    </reaction>
</comment>
<evidence type="ECO:0000256" key="7">
    <source>
        <dbReference type="ARBA" id="ARBA00022729"/>
    </source>
</evidence>
<reference evidence="20" key="1">
    <citation type="submission" date="2023-07" db="EMBL/GenBank/DDBJ databases">
        <title>draft genome sequence of fig (Ficus carica).</title>
        <authorList>
            <person name="Takahashi T."/>
            <person name="Nishimura K."/>
        </authorList>
    </citation>
    <scope>NUCLEOTIDE SEQUENCE</scope>
</reference>
<evidence type="ECO:0000256" key="16">
    <source>
        <dbReference type="ARBA" id="ARBA00047899"/>
    </source>
</evidence>
<keyword evidence="14" id="KW-0675">Receptor</keyword>
<evidence type="ECO:0000256" key="17">
    <source>
        <dbReference type="ARBA" id="ARBA00048679"/>
    </source>
</evidence>
<keyword evidence="15" id="KW-0325">Glycoprotein</keyword>
<dbReference type="InterPro" id="IPR045874">
    <property type="entry name" value="LRK10/LRL21-25-like"/>
</dbReference>
<keyword evidence="10 18" id="KW-0067">ATP-binding</keyword>
<dbReference type="InterPro" id="IPR025287">
    <property type="entry name" value="WAK_GUB"/>
</dbReference>
<evidence type="ECO:0000256" key="15">
    <source>
        <dbReference type="ARBA" id="ARBA00023180"/>
    </source>
</evidence>
<dbReference type="Proteomes" id="UP001187192">
    <property type="component" value="Unassembled WGS sequence"/>
</dbReference>
<sequence length="610" mass="68169">MIVLIAGKEAGEKECRVTRCGENEPEIRFPFRLKDSQPAHCGYPGFDLSCTSSNETAHELSNVPMKVFVKYIDYEFQTFGVSSQVECGFQKQNMELLSLRTSPFQFLLPGTTLFNCSSNSRTLGPSDFRSATPCIANHKHFIRAYSSSGDMSNALPGLVTCTKMIEISSVPPEIFTTNSLVALRWSKPSCEHCEAKGKRCRLKINGTEIDETECFKPSKLQKGELINAGEFPTDLSCYLFDSIVLGFLVLTPVAYAIFHVYSTNKNERESSLRIKKFLEVYQALQPSRLTYRDIKKITNQFKEKLGEGAYGTVFKGKLSNEVLVAVKILNNSKGNGEEFINEVATIGRIHHVNVVRLVGYCAEGCRRALIYEFLPNDSLDKHISSGAGDTNRSLNWETLQDIALGIAKGIEYLHQGCDQRILHFDIKPHNILLDLNFTPKISDFGLAKLCSKDQSLVSMSTARGTMGYIAPEVYSKNFGNVSYKSDVYSFGILLLEMVGGRKNTNVTKENADEIYYPEWIYNLLEEGDDLRIHIEGEGDARIAKKLAIVGLWCIQWHPVSRPTMKTVVQMLEAGEESAMPPNPFASIGPSEMRNKAPARRMALELEAIAE</sequence>
<dbReference type="EMBL" id="BTGU01000448">
    <property type="protein sequence ID" value="GMN67419.1"/>
    <property type="molecule type" value="Genomic_DNA"/>
</dbReference>
<keyword evidence="9" id="KW-0418">Kinase</keyword>
<dbReference type="GO" id="GO:0005524">
    <property type="term" value="F:ATP binding"/>
    <property type="evidence" value="ECO:0007669"/>
    <property type="project" value="UniProtKB-UniRule"/>
</dbReference>
<comment type="subcellular location">
    <subcellularLocation>
        <location evidence="1">Membrane</location>
        <topology evidence="1">Single-pass type I membrane protein</topology>
    </subcellularLocation>
</comment>
<dbReference type="GO" id="GO:0016020">
    <property type="term" value="C:membrane"/>
    <property type="evidence" value="ECO:0007669"/>
    <property type="project" value="UniProtKB-SubCell"/>
</dbReference>
<dbReference type="Pfam" id="PF13947">
    <property type="entry name" value="GUB_WAK_bind"/>
    <property type="match status" value="1"/>
</dbReference>
<evidence type="ECO:0000256" key="12">
    <source>
        <dbReference type="ARBA" id="ARBA00023136"/>
    </source>
</evidence>
<dbReference type="InterPro" id="IPR000719">
    <property type="entry name" value="Prot_kinase_dom"/>
</dbReference>
<dbReference type="Gene3D" id="3.30.200.20">
    <property type="entry name" value="Phosphorylase Kinase, domain 1"/>
    <property type="match status" value="1"/>
</dbReference>
<gene>
    <name evidence="20" type="ORF">TIFTF001_036476</name>
</gene>
<dbReference type="SMART" id="SM00220">
    <property type="entry name" value="S_TKc"/>
    <property type="match status" value="1"/>
</dbReference>
<evidence type="ECO:0000256" key="9">
    <source>
        <dbReference type="ARBA" id="ARBA00022777"/>
    </source>
</evidence>
<keyword evidence="7" id="KW-0732">Signal</keyword>
<keyword evidence="3" id="KW-0723">Serine/threonine-protein kinase</keyword>
<evidence type="ECO:0000256" key="3">
    <source>
        <dbReference type="ARBA" id="ARBA00022527"/>
    </source>
</evidence>
<dbReference type="FunFam" id="1.10.510.10:FF:000590">
    <property type="entry name" value="PR5-like receptor kinase"/>
    <property type="match status" value="1"/>
</dbReference>
<dbReference type="AlphaFoldDB" id="A0AA88E3V1"/>